<dbReference type="EMBL" id="JYDO01000031">
    <property type="protein sequence ID" value="KRZ76117.1"/>
    <property type="molecule type" value="Genomic_DNA"/>
</dbReference>
<organism evidence="1 2">
    <name type="scientific">Trichinella papuae</name>
    <dbReference type="NCBI Taxonomy" id="268474"/>
    <lineage>
        <taxon>Eukaryota</taxon>
        <taxon>Metazoa</taxon>
        <taxon>Ecdysozoa</taxon>
        <taxon>Nematoda</taxon>
        <taxon>Enoplea</taxon>
        <taxon>Dorylaimia</taxon>
        <taxon>Trichinellida</taxon>
        <taxon>Trichinellidae</taxon>
        <taxon>Trichinella</taxon>
    </lineage>
</organism>
<protein>
    <submittedName>
        <fullName evidence="1">Uncharacterized protein</fullName>
    </submittedName>
</protein>
<name>A0A0V1MX39_9BILA</name>
<dbReference type="AlphaFoldDB" id="A0A0V1MX39"/>
<evidence type="ECO:0000313" key="2">
    <source>
        <dbReference type="Proteomes" id="UP000054843"/>
    </source>
</evidence>
<accession>A0A0V1MX39</accession>
<dbReference type="Proteomes" id="UP000054843">
    <property type="component" value="Unassembled WGS sequence"/>
</dbReference>
<gene>
    <name evidence="1" type="ORF">T10_754</name>
</gene>
<feature type="non-terminal residue" evidence="1">
    <location>
        <position position="1"/>
    </location>
</feature>
<reference evidence="1 2" key="1">
    <citation type="submission" date="2015-01" db="EMBL/GenBank/DDBJ databases">
        <title>Evolution of Trichinella species and genotypes.</title>
        <authorList>
            <person name="Korhonen P.K."/>
            <person name="Edoardo P."/>
            <person name="Giuseppe L.R."/>
            <person name="Gasser R.B."/>
        </authorList>
    </citation>
    <scope>NUCLEOTIDE SEQUENCE [LARGE SCALE GENOMIC DNA]</scope>
    <source>
        <strain evidence="1">ISS1980</strain>
    </source>
</reference>
<comment type="caution">
    <text evidence="1">The sequence shown here is derived from an EMBL/GenBank/DDBJ whole genome shotgun (WGS) entry which is preliminary data.</text>
</comment>
<evidence type="ECO:0000313" key="1">
    <source>
        <dbReference type="EMBL" id="KRZ76117.1"/>
    </source>
</evidence>
<proteinExistence type="predicted"/>
<keyword evidence="2" id="KW-1185">Reference proteome</keyword>
<sequence length="50" mass="5969">LTLCMTWKRCVFIYKSQFIQLLIFCCTINFTARTQQAQSIWNFLKRSGNC</sequence>